<gene>
    <name evidence="4" type="ORF">METZ01_LOCUS494770</name>
</gene>
<feature type="non-terminal residue" evidence="4">
    <location>
        <position position="236"/>
    </location>
</feature>
<sequence>HPVAKTPRIDRLAKEGVRFTQHYANGPECSPTRTALLTGRYQQRAGGLECAIGTGNVGRYDEAIELAEKRQLGLPAKQSVLPSALKTAGYACGVFGKWHLGYEPQFNPIEHGWDEFFGYMGGNVHYFNHRELSDLHVLFQGRLPVYRKGYMTHLITDSSIDFIKRNKEKPFFLFVSHESPHFPFQGPGDEKKVIDETNWMEADAKTYVAMLENLDGEVGRVLKTLKEKNLEEETVV</sequence>
<name>A0A383DBM2_9ZZZZ</name>
<evidence type="ECO:0000256" key="1">
    <source>
        <dbReference type="ARBA" id="ARBA00008779"/>
    </source>
</evidence>
<comment type="similarity">
    <text evidence="1">Belongs to the sulfatase family.</text>
</comment>
<dbReference type="InterPro" id="IPR050738">
    <property type="entry name" value="Sulfatase"/>
</dbReference>
<evidence type="ECO:0000256" key="2">
    <source>
        <dbReference type="ARBA" id="ARBA00022801"/>
    </source>
</evidence>
<dbReference type="AlphaFoldDB" id="A0A383DBM2"/>
<dbReference type="GO" id="GO:0004065">
    <property type="term" value="F:arylsulfatase activity"/>
    <property type="evidence" value="ECO:0007669"/>
    <property type="project" value="TreeGrafter"/>
</dbReference>
<feature type="domain" description="Sulfatase N-terminal" evidence="3">
    <location>
        <begin position="2"/>
        <end position="236"/>
    </location>
</feature>
<dbReference type="EMBL" id="UINC01215974">
    <property type="protein sequence ID" value="SVE41916.1"/>
    <property type="molecule type" value="Genomic_DNA"/>
</dbReference>
<protein>
    <recommendedName>
        <fullName evidence="3">Sulfatase N-terminal domain-containing protein</fullName>
    </recommendedName>
</protein>
<dbReference type="SUPFAM" id="SSF53649">
    <property type="entry name" value="Alkaline phosphatase-like"/>
    <property type="match status" value="1"/>
</dbReference>
<proteinExistence type="inferred from homology"/>
<dbReference type="Pfam" id="PF00884">
    <property type="entry name" value="Sulfatase"/>
    <property type="match status" value="1"/>
</dbReference>
<dbReference type="PANTHER" id="PTHR42693:SF53">
    <property type="entry name" value="ENDO-4-O-SULFATASE"/>
    <property type="match status" value="1"/>
</dbReference>
<dbReference type="Gene3D" id="3.40.720.10">
    <property type="entry name" value="Alkaline Phosphatase, subunit A"/>
    <property type="match status" value="1"/>
</dbReference>
<dbReference type="InterPro" id="IPR017850">
    <property type="entry name" value="Alkaline_phosphatase_core_sf"/>
</dbReference>
<evidence type="ECO:0000259" key="3">
    <source>
        <dbReference type="Pfam" id="PF00884"/>
    </source>
</evidence>
<dbReference type="InterPro" id="IPR000917">
    <property type="entry name" value="Sulfatase_N"/>
</dbReference>
<reference evidence="4" key="1">
    <citation type="submission" date="2018-05" db="EMBL/GenBank/DDBJ databases">
        <authorList>
            <person name="Lanie J.A."/>
            <person name="Ng W.-L."/>
            <person name="Kazmierczak K.M."/>
            <person name="Andrzejewski T.M."/>
            <person name="Davidsen T.M."/>
            <person name="Wayne K.J."/>
            <person name="Tettelin H."/>
            <person name="Glass J.I."/>
            <person name="Rusch D."/>
            <person name="Podicherti R."/>
            <person name="Tsui H.-C.T."/>
            <person name="Winkler M.E."/>
        </authorList>
    </citation>
    <scope>NUCLEOTIDE SEQUENCE</scope>
</reference>
<keyword evidence="2" id="KW-0378">Hydrolase</keyword>
<organism evidence="4">
    <name type="scientific">marine metagenome</name>
    <dbReference type="NCBI Taxonomy" id="408172"/>
    <lineage>
        <taxon>unclassified sequences</taxon>
        <taxon>metagenomes</taxon>
        <taxon>ecological metagenomes</taxon>
    </lineage>
</organism>
<dbReference type="PANTHER" id="PTHR42693">
    <property type="entry name" value="ARYLSULFATASE FAMILY MEMBER"/>
    <property type="match status" value="1"/>
</dbReference>
<accession>A0A383DBM2</accession>
<feature type="non-terminal residue" evidence="4">
    <location>
        <position position="1"/>
    </location>
</feature>
<evidence type="ECO:0000313" key="4">
    <source>
        <dbReference type="EMBL" id="SVE41916.1"/>
    </source>
</evidence>